<gene>
    <name evidence="1" type="ORF">Pint_24100</name>
</gene>
<keyword evidence="2" id="KW-1185">Reference proteome</keyword>
<name>A0ACC0YNF4_9ROSI</name>
<proteinExistence type="predicted"/>
<evidence type="ECO:0000313" key="2">
    <source>
        <dbReference type="Proteomes" id="UP001163603"/>
    </source>
</evidence>
<reference evidence="2" key="1">
    <citation type="journal article" date="2023" name="G3 (Bethesda)">
        <title>Genome assembly and association tests identify interacting loci associated with vigor, precocity, and sex in interspecific pistachio rootstocks.</title>
        <authorList>
            <person name="Palmer W."/>
            <person name="Jacygrad E."/>
            <person name="Sagayaradj S."/>
            <person name="Cavanaugh K."/>
            <person name="Han R."/>
            <person name="Bertier L."/>
            <person name="Beede B."/>
            <person name="Kafkas S."/>
            <person name="Golino D."/>
            <person name="Preece J."/>
            <person name="Michelmore R."/>
        </authorList>
    </citation>
    <scope>NUCLEOTIDE SEQUENCE [LARGE SCALE GENOMIC DNA]</scope>
</reference>
<organism evidence="1 2">
    <name type="scientific">Pistacia integerrima</name>
    <dbReference type="NCBI Taxonomy" id="434235"/>
    <lineage>
        <taxon>Eukaryota</taxon>
        <taxon>Viridiplantae</taxon>
        <taxon>Streptophyta</taxon>
        <taxon>Embryophyta</taxon>
        <taxon>Tracheophyta</taxon>
        <taxon>Spermatophyta</taxon>
        <taxon>Magnoliopsida</taxon>
        <taxon>eudicotyledons</taxon>
        <taxon>Gunneridae</taxon>
        <taxon>Pentapetalae</taxon>
        <taxon>rosids</taxon>
        <taxon>malvids</taxon>
        <taxon>Sapindales</taxon>
        <taxon>Anacardiaceae</taxon>
        <taxon>Pistacia</taxon>
    </lineage>
</organism>
<dbReference type="EMBL" id="CM047741">
    <property type="protein sequence ID" value="KAJ0038890.1"/>
    <property type="molecule type" value="Genomic_DNA"/>
</dbReference>
<dbReference type="Proteomes" id="UP001163603">
    <property type="component" value="Chromosome 6"/>
</dbReference>
<sequence>MYLHEECSTQIIHCDIKPQNILLDEYFTPRISDFGLAKLLLAEQTRAAHTGIRGTVGYFAPEWFRRASITVKVDVYSFEEESSMKLAENDEEAKNDLKRLERFVMVSLWCIQEDASLRPTMKKVTQMLEGVIEVSVPPCPWNYGSN</sequence>
<evidence type="ECO:0000313" key="1">
    <source>
        <dbReference type="EMBL" id="KAJ0038890.1"/>
    </source>
</evidence>
<protein>
    <submittedName>
        <fullName evidence="1">Uncharacterized protein</fullName>
    </submittedName>
</protein>
<accession>A0ACC0YNF4</accession>
<comment type="caution">
    <text evidence="1">The sequence shown here is derived from an EMBL/GenBank/DDBJ whole genome shotgun (WGS) entry which is preliminary data.</text>
</comment>